<dbReference type="Proteomes" id="UP000613768">
    <property type="component" value="Unassembled WGS sequence"/>
</dbReference>
<protein>
    <recommendedName>
        <fullName evidence="1">BAAT/Acyl-CoA thioester hydrolase C-terminal domain-containing protein</fullName>
    </recommendedName>
</protein>
<organism evidence="2 3">
    <name type="scientific">Pseudomarimonas arenosa</name>
    <dbReference type="NCBI Taxonomy" id="2774145"/>
    <lineage>
        <taxon>Bacteria</taxon>
        <taxon>Pseudomonadati</taxon>
        <taxon>Pseudomonadota</taxon>
        <taxon>Gammaproteobacteria</taxon>
        <taxon>Lysobacterales</taxon>
        <taxon>Lysobacteraceae</taxon>
        <taxon>Pseudomarimonas</taxon>
    </lineage>
</organism>
<dbReference type="EMBL" id="JACYTR010000022">
    <property type="protein sequence ID" value="MBD8526411.1"/>
    <property type="molecule type" value="Genomic_DNA"/>
</dbReference>
<dbReference type="RefSeq" id="WP_192029833.1">
    <property type="nucleotide sequence ID" value="NZ_JACYTR010000022.1"/>
</dbReference>
<evidence type="ECO:0000313" key="2">
    <source>
        <dbReference type="EMBL" id="MBD8526411.1"/>
    </source>
</evidence>
<dbReference type="SUPFAM" id="SSF53474">
    <property type="entry name" value="alpha/beta-Hydrolases"/>
    <property type="match status" value="1"/>
</dbReference>
<dbReference type="PANTHER" id="PTHR10824">
    <property type="entry name" value="ACYL-COENZYME A THIOESTERASE-RELATED"/>
    <property type="match status" value="1"/>
</dbReference>
<dbReference type="GO" id="GO:0006637">
    <property type="term" value="P:acyl-CoA metabolic process"/>
    <property type="evidence" value="ECO:0007669"/>
    <property type="project" value="TreeGrafter"/>
</dbReference>
<evidence type="ECO:0000313" key="3">
    <source>
        <dbReference type="Proteomes" id="UP000613768"/>
    </source>
</evidence>
<dbReference type="PANTHER" id="PTHR10824:SF4">
    <property type="entry name" value="ACYL-COENZYME A THIOESTERASE 1-LIKE"/>
    <property type="match status" value="1"/>
</dbReference>
<comment type="caution">
    <text evidence="2">The sequence shown here is derived from an EMBL/GenBank/DDBJ whole genome shotgun (WGS) entry which is preliminary data.</text>
</comment>
<dbReference type="InterPro" id="IPR014940">
    <property type="entry name" value="BAAT_C"/>
</dbReference>
<name>A0AAW3ZK82_9GAMM</name>
<evidence type="ECO:0000259" key="1">
    <source>
        <dbReference type="Pfam" id="PF08840"/>
    </source>
</evidence>
<dbReference type="InterPro" id="IPR029058">
    <property type="entry name" value="AB_hydrolase_fold"/>
</dbReference>
<dbReference type="AlphaFoldDB" id="A0AAW3ZK82"/>
<dbReference type="Pfam" id="PF08840">
    <property type="entry name" value="BAAT_C"/>
    <property type="match status" value="1"/>
</dbReference>
<dbReference type="GO" id="GO:0006631">
    <property type="term" value="P:fatty acid metabolic process"/>
    <property type="evidence" value="ECO:0007669"/>
    <property type="project" value="TreeGrafter"/>
</dbReference>
<keyword evidence="3" id="KW-1185">Reference proteome</keyword>
<feature type="domain" description="BAAT/Acyl-CoA thioester hydrolase C-terminal" evidence="1">
    <location>
        <begin position="123"/>
        <end position="274"/>
    </location>
</feature>
<accession>A0AAW3ZK82</accession>
<dbReference type="GO" id="GO:0047617">
    <property type="term" value="F:fatty acyl-CoA hydrolase activity"/>
    <property type="evidence" value="ECO:0007669"/>
    <property type="project" value="TreeGrafter"/>
</dbReference>
<dbReference type="Gene3D" id="3.40.50.1820">
    <property type="entry name" value="alpha/beta hydrolase"/>
    <property type="match status" value="1"/>
</dbReference>
<gene>
    <name evidence="2" type="ORF">IFO71_11750</name>
</gene>
<sequence>MRLLFKIIAIFFLVLLLGTVALAGYVVYQVESFDTETPPARHGQVDQRLFLGPGERQPLIVGFGGGEGGNAWASDHWKAQRQRFLDQGYAFLAIGYFGGPKTPKELDRIALDAVHAAIVQAAADPRIESRCIALIGGSKGAELALALGSRYPDVDAVVGIVPASVVFAAHTPVMTTSSWTDRGAPLPFVPVPWSATLPLLSGDLRAAFEIMMADQTAWNLAQIPAENLRGPLLLVSATEDEMWPSQAMAEQIMQRLDAHGFAYTAQHLAIEGGHGEPLKHFDKMEAFLATEFQQPCLSNSAAQLGEAEVAAGY</sequence>
<proteinExistence type="predicted"/>
<reference evidence="2 3" key="1">
    <citation type="submission" date="2020-09" db="EMBL/GenBank/DDBJ databases">
        <title>Pseudoxanthomonas sp. CAU 1598 isolated from sand of Yaerae Beach.</title>
        <authorList>
            <person name="Kim W."/>
        </authorList>
    </citation>
    <scope>NUCLEOTIDE SEQUENCE [LARGE SCALE GENOMIC DNA]</scope>
    <source>
        <strain evidence="2 3">CAU 1598</strain>
    </source>
</reference>